<dbReference type="GO" id="GO:0003676">
    <property type="term" value="F:nucleic acid binding"/>
    <property type="evidence" value="ECO:0007669"/>
    <property type="project" value="InterPro"/>
</dbReference>
<feature type="domain" description="HRDC" evidence="1">
    <location>
        <begin position="435"/>
        <end position="515"/>
    </location>
</feature>
<protein>
    <recommendedName>
        <fullName evidence="1">HRDC domain-containing protein</fullName>
    </recommendedName>
</protein>
<dbReference type="Gene3D" id="3.40.50.300">
    <property type="entry name" value="P-loop containing nucleotide triphosphate hydrolases"/>
    <property type="match status" value="1"/>
</dbReference>
<dbReference type="Gene3D" id="1.10.150.80">
    <property type="entry name" value="HRDC domain"/>
    <property type="match status" value="1"/>
</dbReference>
<gene>
    <name evidence="2" type="ORF">SDC9_98747</name>
</gene>
<dbReference type="InterPro" id="IPR002121">
    <property type="entry name" value="HRDC_dom"/>
</dbReference>
<reference evidence="2" key="1">
    <citation type="submission" date="2019-08" db="EMBL/GenBank/DDBJ databases">
        <authorList>
            <person name="Kucharzyk K."/>
            <person name="Murdoch R.W."/>
            <person name="Higgins S."/>
            <person name="Loffler F."/>
        </authorList>
    </citation>
    <scope>NUCLEOTIDE SEQUENCE</scope>
</reference>
<evidence type="ECO:0000313" key="2">
    <source>
        <dbReference type="EMBL" id="MPM51994.1"/>
    </source>
</evidence>
<organism evidence="2">
    <name type="scientific">bioreactor metagenome</name>
    <dbReference type="NCBI Taxonomy" id="1076179"/>
    <lineage>
        <taxon>unclassified sequences</taxon>
        <taxon>metagenomes</taxon>
        <taxon>ecological metagenomes</taxon>
    </lineage>
</organism>
<dbReference type="AlphaFoldDB" id="A0A645AQW9"/>
<dbReference type="SUPFAM" id="SSF52540">
    <property type="entry name" value="P-loop containing nucleoside triphosphate hydrolases"/>
    <property type="match status" value="1"/>
</dbReference>
<sequence>MEFDKIFRQSDNLFIDVLNQVRNDSLSTEGLELLQSRYDPHFNPTPEENYITLTTHNFSADAINSAELEKINTTAHSFHAVVKGEFPDNAFPVDRVLILKEGAKVMFVKNDTEVPRRYFNGKIGTVTHILEEGVTVQCPDDTEEITVSPVLWENIRYTTHSETNTVEEEIIGTYKQIPLRLAWAITIHKSQGLTFDKAIIDAGKAFSPGQVYVALSRCRSLDSLVLKSPINRYSIGVDEQVVRFSSSKPEENQVAGELQLAKKQFSINLLLQLYDFDPLLQAARSWYSNTQENESSFSEGTVPFVSEVCNQLTELEQVAGKFRIQLQHITGQTPVNKVFFAERLRASSSYFTEKIETLLRTLQESTATTDSKANAQEYDEDIVSLFVAAALKAHLISATSDNFCIESYYNARRQFRQPPFSLTSYSRDSTGIQLKSIHPELLSELVQLRNRISKEENLPVYIVASVKTLVQMADYLPETEKELLRIHGFGKVKTERFGAKFLELIQNYIAAYGIESRMIHFKEDKKPRKRKNKG</sequence>
<dbReference type="InterPro" id="IPR027417">
    <property type="entry name" value="P-loop_NTPase"/>
</dbReference>
<accession>A0A645AQW9</accession>
<dbReference type="Pfam" id="PF00570">
    <property type="entry name" value="HRDC"/>
    <property type="match status" value="1"/>
</dbReference>
<dbReference type="GO" id="GO:0000166">
    <property type="term" value="F:nucleotide binding"/>
    <property type="evidence" value="ECO:0007669"/>
    <property type="project" value="InterPro"/>
</dbReference>
<dbReference type="SUPFAM" id="SSF47819">
    <property type="entry name" value="HRDC-like"/>
    <property type="match status" value="1"/>
</dbReference>
<dbReference type="PROSITE" id="PS50967">
    <property type="entry name" value="HRDC"/>
    <property type="match status" value="1"/>
</dbReference>
<dbReference type="CDD" id="cd18809">
    <property type="entry name" value="SF1_C_RecD"/>
    <property type="match status" value="1"/>
</dbReference>
<name>A0A645AQW9_9ZZZZ</name>
<dbReference type="EMBL" id="VSSQ01013666">
    <property type="protein sequence ID" value="MPM51994.1"/>
    <property type="molecule type" value="Genomic_DNA"/>
</dbReference>
<dbReference type="SMART" id="SM00341">
    <property type="entry name" value="HRDC"/>
    <property type="match status" value="1"/>
</dbReference>
<evidence type="ECO:0000259" key="1">
    <source>
        <dbReference type="PROSITE" id="PS50967"/>
    </source>
</evidence>
<dbReference type="InterPro" id="IPR044876">
    <property type="entry name" value="HRDC_dom_sf"/>
</dbReference>
<dbReference type="Gene3D" id="2.30.30.940">
    <property type="match status" value="1"/>
</dbReference>
<dbReference type="PANTHER" id="PTHR47642">
    <property type="entry name" value="ATP-DEPENDENT DNA HELICASE"/>
    <property type="match status" value="1"/>
</dbReference>
<proteinExistence type="predicted"/>
<dbReference type="InterPro" id="IPR010997">
    <property type="entry name" value="HRDC-like_sf"/>
</dbReference>
<comment type="caution">
    <text evidence="2">The sequence shown here is derived from an EMBL/GenBank/DDBJ whole genome shotgun (WGS) entry which is preliminary data.</text>
</comment>
<dbReference type="InterPro" id="IPR051055">
    <property type="entry name" value="PIF1_helicase"/>
</dbReference>